<gene>
    <name evidence="1" type="ORF">EVOR1521_LOCUS7210</name>
</gene>
<name>A0AA36MTV1_9DINO</name>
<evidence type="ECO:0000313" key="1">
    <source>
        <dbReference type="EMBL" id="CAJ1378782.1"/>
    </source>
</evidence>
<evidence type="ECO:0000313" key="2">
    <source>
        <dbReference type="Proteomes" id="UP001178507"/>
    </source>
</evidence>
<protein>
    <submittedName>
        <fullName evidence="1">Uncharacterized protein</fullName>
    </submittedName>
</protein>
<dbReference type="Proteomes" id="UP001178507">
    <property type="component" value="Unassembled WGS sequence"/>
</dbReference>
<proteinExistence type="predicted"/>
<dbReference type="EMBL" id="CAUJNA010000569">
    <property type="protein sequence ID" value="CAJ1378782.1"/>
    <property type="molecule type" value="Genomic_DNA"/>
</dbReference>
<sequence length="208" mass="23314">MQIKCKHKINHQRPIHPFRPKPQAKLFDEEMAVLHTTLHRKFAGGALVKEVLVKARHVEGPGNLNLAAHHPGASEEVLGATTVGYIDSMASEPKSGSGRAMWDLISGMNYICIACHSILLQKTVDFWQAMGMKHMDPSSEKDSTAFRQLVMVRTMGKVICELKDLQEALPKSKLPLFVWVPSRFAQEDQDLHQNYVFMPDEGAARDIS</sequence>
<organism evidence="1 2">
    <name type="scientific">Effrenium voratum</name>
    <dbReference type="NCBI Taxonomy" id="2562239"/>
    <lineage>
        <taxon>Eukaryota</taxon>
        <taxon>Sar</taxon>
        <taxon>Alveolata</taxon>
        <taxon>Dinophyceae</taxon>
        <taxon>Suessiales</taxon>
        <taxon>Symbiodiniaceae</taxon>
        <taxon>Effrenium</taxon>
    </lineage>
</organism>
<accession>A0AA36MTV1</accession>
<dbReference type="AlphaFoldDB" id="A0AA36MTV1"/>
<reference evidence="1" key="1">
    <citation type="submission" date="2023-08" db="EMBL/GenBank/DDBJ databases">
        <authorList>
            <person name="Chen Y."/>
            <person name="Shah S."/>
            <person name="Dougan E. K."/>
            <person name="Thang M."/>
            <person name="Chan C."/>
        </authorList>
    </citation>
    <scope>NUCLEOTIDE SEQUENCE</scope>
</reference>
<comment type="caution">
    <text evidence="1">The sequence shown here is derived from an EMBL/GenBank/DDBJ whole genome shotgun (WGS) entry which is preliminary data.</text>
</comment>
<keyword evidence="2" id="KW-1185">Reference proteome</keyword>